<dbReference type="Pfam" id="PF04326">
    <property type="entry name" value="SLFN_AlbA_2"/>
    <property type="match status" value="1"/>
</dbReference>
<dbReference type="Pfam" id="PF13749">
    <property type="entry name" value="HATPase_c_4"/>
    <property type="match status" value="1"/>
</dbReference>
<dbReference type="Gene3D" id="3.30.565.60">
    <property type="match status" value="1"/>
</dbReference>
<evidence type="ECO:0000259" key="1">
    <source>
        <dbReference type="Pfam" id="PF04326"/>
    </source>
</evidence>
<name>A0ABS9V565_9BACT</name>
<dbReference type="RefSeq" id="WP_241349468.1">
    <property type="nucleotide sequence ID" value="NZ_JAKZGP010000059.1"/>
</dbReference>
<dbReference type="PANTHER" id="PTHR30595">
    <property type="entry name" value="GLPR-RELATED TRANSCRIPTIONAL REPRESSOR"/>
    <property type="match status" value="1"/>
</dbReference>
<gene>
    <name evidence="2" type="ORF">MM239_17050</name>
</gene>
<dbReference type="InterPro" id="IPR038461">
    <property type="entry name" value="Schlafen_AlbA_2_dom_sf"/>
</dbReference>
<dbReference type="PANTHER" id="PTHR30595:SF6">
    <property type="entry name" value="SCHLAFEN ALBA-2 DOMAIN-CONTAINING PROTEIN"/>
    <property type="match status" value="1"/>
</dbReference>
<evidence type="ECO:0000313" key="3">
    <source>
        <dbReference type="Proteomes" id="UP001165489"/>
    </source>
</evidence>
<evidence type="ECO:0000313" key="2">
    <source>
        <dbReference type="EMBL" id="MCH7411115.1"/>
    </source>
</evidence>
<comment type="caution">
    <text evidence="2">The sequence shown here is derived from an EMBL/GenBank/DDBJ whole genome shotgun (WGS) entry which is preliminary data.</text>
</comment>
<dbReference type="InterPro" id="IPR007421">
    <property type="entry name" value="Schlafen_AlbA_2_dom"/>
</dbReference>
<sequence>MALPINILDLIKGRAVESERIEYKKGWNPGPIYRTICAFANDFDDIGGGYIIVGVEEENGRPLLPPVGLNEEEIDGIQKDMVKMNNLINPAYHPKISIEEIEDKKILVIWVFAGDNRPYEVPDEIKAKEKKYHYYIRYGSSSIKVNKSQKEELIALSGKTPFDDRPNTMISFEEISLTLVRDYLRKVESKLLDSMDSLTKEQLLSQMQLLYGPPERRHPRNVALMMFTDNPEKYFPYSRVEIVHFPNGEEADEFIEAPHIFGPVDFMISKTLEYLKINVLRQKTTKIKDQAEAVKVWNYPYQALEEVVANALYHRDYQTREPVEIRIYQDRIRVINYGGPDRSIKLSEFKKGTVLPRRYRNRRLGDFLKELDLTEGKATGIPTVIKSMENNDSPPAEFDTDEDRSFFHVVLPIHDAFLAPTKVRRKTGSSSEKTSDLLFLSSEKIIEEFGENAYHLLLMIREDVTISASDIAQKIGLSSRGVEKIIAKLKVAKVLDRIGPDKGGTWKLLVNIKK</sequence>
<feature type="domain" description="Schlafen AlbA-2" evidence="1">
    <location>
        <begin position="17"/>
        <end position="145"/>
    </location>
</feature>
<reference evidence="2" key="1">
    <citation type="submission" date="2022-03" db="EMBL/GenBank/DDBJ databases">
        <title>De novo assembled genomes of Belliella spp. (Cyclobacteriaceae) strains.</title>
        <authorList>
            <person name="Szabo A."/>
            <person name="Korponai K."/>
            <person name="Felfoldi T."/>
        </authorList>
    </citation>
    <scope>NUCLEOTIDE SEQUENCE</scope>
    <source>
        <strain evidence="2">DSM 111904</strain>
    </source>
</reference>
<dbReference type="Gene3D" id="3.30.950.30">
    <property type="entry name" value="Schlafen, AAA domain"/>
    <property type="match status" value="1"/>
</dbReference>
<proteinExistence type="predicted"/>
<accession>A0ABS9V565</accession>
<dbReference type="InterPro" id="IPR038475">
    <property type="entry name" value="RecG_C_sf"/>
</dbReference>
<keyword evidence="3" id="KW-1185">Reference proteome</keyword>
<dbReference type="EMBL" id="JAKZGP010000059">
    <property type="protein sequence ID" value="MCH7411115.1"/>
    <property type="molecule type" value="Genomic_DNA"/>
</dbReference>
<dbReference type="Proteomes" id="UP001165489">
    <property type="component" value="Unassembled WGS sequence"/>
</dbReference>
<protein>
    <submittedName>
        <fullName evidence="2">DNA binding domain-containing protein</fullName>
    </submittedName>
</protein>
<organism evidence="2 3">
    <name type="scientific">Belliella filtrata</name>
    <dbReference type="NCBI Taxonomy" id="2923435"/>
    <lineage>
        <taxon>Bacteria</taxon>
        <taxon>Pseudomonadati</taxon>
        <taxon>Bacteroidota</taxon>
        <taxon>Cytophagia</taxon>
        <taxon>Cytophagales</taxon>
        <taxon>Cyclobacteriaceae</taxon>
        <taxon>Belliella</taxon>
    </lineage>
</organism>